<evidence type="ECO:0000256" key="3">
    <source>
        <dbReference type="SAM" id="Phobius"/>
    </source>
</evidence>
<dbReference type="PANTHER" id="PTHR45926">
    <property type="entry name" value="OSJNBA0053K19.4 PROTEIN"/>
    <property type="match status" value="1"/>
</dbReference>
<feature type="transmembrane region" description="Helical" evidence="3">
    <location>
        <begin position="20"/>
        <end position="43"/>
    </location>
</feature>
<keyword evidence="3" id="KW-0472">Membrane</keyword>
<dbReference type="SMART" id="SM00297">
    <property type="entry name" value="BROMO"/>
    <property type="match status" value="1"/>
</dbReference>
<dbReference type="SUPFAM" id="SSF47370">
    <property type="entry name" value="Bromodomain"/>
    <property type="match status" value="1"/>
</dbReference>
<dbReference type="Gramene" id="AET1Gv20884600.1">
    <property type="protein sequence ID" value="AET1Gv20884600.1"/>
    <property type="gene ID" value="AET1Gv20884600"/>
</dbReference>
<reference evidence="6" key="2">
    <citation type="journal article" date="2017" name="Nat. Plants">
        <title>The Aegilops tauschii genome reveals multiple impacts of transposons.</title>
        <authorList>
            <person name="Zhao G."/>
            <person name="Zou C."/>
            <person name="Li K."/>
            <person name="Wang K."/>
            <person name="Li T."/>
            <person name="Gao L."/>
            <person name="Zhang X."/>
            <person name="Wang H."/>
            <person name="Yang Z."/>
            <person name="Liu X."/>
            <person name="Jiang W."/>
            <person name="Mao L."/>
            <person name="Kong X."/>
            <person name="Jiao Y."/>
            <person name="Jia J."/>
        </authorList>
    </citation>
    <scope>NUCLEOTIDE SEQUENCE [LARGE SCALE GENOMIC DNA]</scope>
    <source>
        <strain evidence="6">cv. AL8/78</strain>
    </source>
</reference>
<reference evidence="5" key="4">
    <citation type="submission" date="2019-03" db="UniProtKB">
        <authorList>
            <consortium name="EnsemblPlants"/>
        </authorList>
    </citation>
    <scope>IDENTIFICATION</scope>
</reference>
<dbReference type="InterPro" id="IPR036427">
    <property type="entry name" value="Bromodomain-like_sf"/>
</dbReference>
<keyword evidence="3" id="KW-1133">Transmembrane helix</keyword>
<name>A0A452ZR23_AEGTS</name>
<keyword evidence="3" id="KW-0812">Transmembrane</keyword>
<evidence type="ECO:0000259" key="4">
    <source>
        <dbReference type="PROSITE" id="PS50014"/>
    </source>
</evidence>
<dbReference type="AlphaFoldDB" id="A0A452ZR23"/>
<accession>A0A452ZR23</accession>
<feature type="domain" description="Bromo" evidence="4">
    <location>
        <begin position="42"/>
        <end position="95"/>
    </location>
</feature>
<evidence type="ECO:0000256" key="1">
    <source>
        <dbReference type="ARBA" id="ARBA00023117"/>
    </source>
</evidence>
<evidence type="ECO:0000256" key="2">
    <source>
        <dbReference type="PROSITE-ProRule" id="PRU00035"/>
    </source>
</evidence>
<protein>
    <recommendedName>
        <fullName evidence="4">Bromo domain-containing protein</fullName>
    </recommendedName>
</protein>
<keyword evidence="6" id="KW-1185">Reference proteome</keyword>
<organism evidence="5 6">
    <name type="scientific">Aegilops tauschii subsp. strangulata</name>
    <name type="common">Goatgrass</name>
    <dbReference type="NCBI Taxonomy" id="200361"/>
    <lineage>
        <taxon>Eukaryota</taxon>
        <taxon>Viridiplantae</taxon>
        <taxon>Streptophyta</taxon>
        <taxon>Embryophyta</taxon>
        <taxon>Tracheophyta</taxon>
        <taxon>Spermatophyta</taxon>
        <taxon>Magnoliopsida</taxon>
        <taxon>Liliopsida</taxon>
        <taxon>Poales</taxon>
        <taxon>Poaceae</taxon>
        <taxon>BOP clade</taxon>
        <taxon>Pooideae</taxon>
        <taxon>Triticodae</taxon>
        <taxon>Triticeae</taxon>
        <taxon>Triticinae</taxon>
        <taxon>Aegilops</taxon>
    </lineage>
</organism>
<sequence>MEPLSCSQICFSIFAISIRWSCFVGFFTWILVVVIHIFGFYFLQIITKPMDFSTIRNKMEGKESTTYNSVREIYSDVRLVFTNAMKYNVEGHPVNIMAKFLLERFEEKWLHLLPKVENEVDICSHIHYHFCSDLDMCYLAFDNNKLGSILSGKGTGGTK</sequence>
<evidence type="ECO:0000313" key="6">
    <source>
        <dbReference type="Proteomes" id="UP000015105"/>
    </source>
</evidence>
<dbReference type="InterPro" id="IPR001487">
    <property type="entry name" value="Bromodomain"/>
</dbReference>
<dbReference type="Gene3D" id="1.20.920.10">
    <property type="entry name" value="Bromodomain-like"/>
    <property type="match status" value="1"/>
</dbReference>
<reference evidence="5" key="3">
    <citation type="journal article" date="2017" name="Nature">
        <title>Genome sequence of the progenitor of the wheat D genome Aegilops tauschii.</title>
        <authorList>
            <person name="Luo M.C."/>
            <person name="Gu Y.Q."/>
            <person name="Puiu D."/>
            <person name="Wang H."/>
            <person name="Twardziok S.O."/>
            <person name="Deal K.R."/>
            <person name="Huo N."/>
            <person name="Zhu T."/>
            <person name="Wang L."/>
            <person name="Wang Y."/>
            <person name="McGuire P.E."/>
            <person name="Liu S."/>
            <person name="Long H."/>
            <person name="Ramasamy R.K."/>
            <person name="Rodriguez J.C."/>
            <person name="Van S.L."/>
            <person name="Yuan L."/>
            <person name="Wang Z."/>
            <person name="Xia Z."/>
            <person name="Xiao L."/>
            <person name="Anderson O.D."/>
            <person name="Ouyang S."/>
            <person name="Liang Y."/>
            <person name="Zimin A.V."/>
            <person name="Pertea G."/>
            <person name="Qi P."/>
            <person name="Bennetzen J.L."/>
            <person name="Dai X."/>
            <person name="Dawson M.W."/>
            <person name="Muller H.G."/>
            <person name="Kugler K."/>
            <person name="Rivarola-Duarte L."/>
            <person name="Spannagl M."/>
            <person name="Mayer K.F.X."/>
            <person name="Lu F.H."/>
            <person name="Bevan M.W."/>
            <person name="Leroy P."/>
            <person name="Li P."/>
            <person name="You F.M."/>
            <person name="Sun Q."/>
            <person name="Liu Z."/>
            <person name="Lyons E."/>
            <person name="Wicker T."/>
            <person name="Salzberg S.L."/>
            <person name="Devos K.M."/>
            <person name="Dvorak J."/>
        </authorList>
    </citation>
    <scope>NUCLEOTIDE SEQUENCE [LARGE SCALE GENOMIC DNA]</scope>
    <source>
        <strain evidence="5">cv. AL8/78</strain>
    </source>
</reference>
<dbReference type="PROSITE" id="PS50014">
    <property type="entry name" value="BROMODOMAIN_2"/>
    <property type="match status" value="1"/>
</dbReference>
<proteinExistence type="predicted"/>
<reference evidence="6" key="1">
    <citation type="journal article" date="2014" name="Science">
        <title>Ancient hybridizations among the ancestral genomes of bread wheat.</title>
        <authorList>
            <consortium name="International Wheat Genome Sequencing Consortium,"/>
            <person name="Marcussen T."/>
            <person name="Sandve S.R."/>
            <person name="Heier L."/>
            <person name="Spannagl M."/>
            <person name="Pfeifer M."/>
            <person name="Jakobsen K.S."/>
            <person name="Wulff B.B."/>
            <person name="Steuernagel B."/>
            <person name="Mayer K.F."/>
            <person name="Olsen O.A."/>
        </authorList>
    </citation>
    <scope>NUCLEOTIDE SEQUENCE [LARGE SCALE GENOMIC DNA]</scope>
    <source>
        <strain evidence="6">cv. AL8/78</strain>
    </source>
</reference>
<keyword evidence="1 2" id="KW-0103">Bromodomain</keyword>
<dbReference type="Pfam" id="PF00439">
    <property type="entry name" value="Bromodomain"/>
    <property type="match status" value="1"/>
</dbReference>
<dbReference type="EnsemblPlants" id="AET1Gv20884600.1">
    <property type="protein sequence ID" value="AET1Gv20884600.1"/>
    <property type="gene ID" value="AET1Gv20884600"/>
</dbReference>
<dbReference type="PRINTS" id="PR00503">
    <property type="entry name" value="BROMODOMAIN"/>
</dbReference>
<evidence type="ECO:0000313" key="5">
    <source>
        <dbReference type="EnsemblPlants" id="AET1Gv20884600.1"/>
    </source>
</evidence>
<reference evidence="5" key="5">
    <citation type="journal article" date="2021" name="G3 (Bethesda)">
        <title>Aegilops tauschii genome assembly Aet v5.0 features greater sequence contiguity and improved annotation.</title>
        <authorList>
            <person name="Wang L."/>
            <person name="Zhu T."/>
            <person name="Rodriguez J.C."/>
            <person name="Deal K.R."/>
            <person name="Dubcovsky J."/>
            <person name="McGuire P.E."/>
            <person name="Lux T."/>
            <person name="Spannagl M."/>
            <person name="Mayer K.F.X."/>
            <person name="Baldrich P."/>
            <person name="Meyers B.C."/>
            <person name="Huo N."/>
            <person name="Gu Y.Q."/>
            <person name="Zhou H."/>
            <person name="Devos K.M."/>
            <person name="Bennetzen J.L."/>
            <person name="Unver T."/>
            <person name="Budak H."/>
            <person name="Gulick P.J."/>
            <person name="Galiba G."/>
            <person name="Kalapos B."/>
            <person name="Nelson D.R."/>
            <person name="Li P."/>
            <person name="You F.M."/>
            <person name="Luo M.C."/>
            <person name="Dvorak J."/>
        </authorList>
    </citation>
    <scope>NUCLEOTIDE SEQUENCE [LARGE SCALE GENOMIC DNA]</scope>
    <source>
        <strain evidence="5">cv. AL8/78</strain>
    </source>
</reference>
<dbReference type="Proteomes" id="UP000015105">
    <property type="component" value="Chromosome 1D"/>
</dbReference>